<evidence type="ECO:0000256" key="1">
    <source>
        <dbReference type="ARBA" id="ARBA00001971"/>
    </source>
</evidence>
<keyword evidence="5" id="KW-0560">Oxidoreductase</keyword>
<evidence type="ECO:0000256" key="7">
    <source>
        <dbReference type="ARBA" id="ARBA00023033"/>
    </source>
</evidence>
<keyword evidence="6 8" id="KW-0408">Iron</keyword>
<dbReference type="STRING" id="195105.CN97_04185"/>
<keyword evidence="10" id="KW-1185">Reference proteome</keyword>
<keyword evidence="7" id="KW-0503">Monooxygenase</keyword>
<comment type="similarity">
    <text evidence="2">Belongs to the cytochrome P450 family.</text>
</comment>
<comment type="cofactor">
    <cofactor evidence="1 8">
        <name>heme</name>
        <dbReference type="ChEBI" id="CHEBI:30413"/>
    </cofactor>
</comment>
<feature type="binding site" description="axial binding residue" evidence="8">
    <location>
        <position position="361"/>
    </location>
    <ligand>
        <name>heme</name>
        <dbReference type="ChEBI" id="CHEBI:30413"/>
    </ligand>
    <ligandPart>
        <name>Fe</name>
        <dbReference type="ChEBI" id="CHEBI:18248"/>
    </ligandPart>
</feature>
<dbReference type="EMBL" id="JGYG01000019">
    <property type="protein sequence ID" value="KFI26089.1"/>
    <property type="molecule type" value="Genomic_DNA"/>
</dbReference>
<proteinExistence type="inferred from homology"/>
<dbReference type="eggNOG" id="COG2124">
    <property type="taxonomic scope" value="Bacteria"/>
</dbReference>
<dbReference type="PRINTS" id="PR00463">
    <property type="entry name" value="EP450I"/>
</dbReference>
<dbReference type="GO" id="GO:0020037">
    <property type="term" value="F:heme binding"/>
    <property type="evidence" value="ECO:0007669"/>
    <property type="project" value="InterPro"/>
</dbReference>
<keyword evidence="3 8" id="KW-0349">Heme</keyword>
<evidence type="ECO:0000256" key="8">
    <source>
        <dbReference type="PIRSR" id="PIRSR602401-1"/>
    </source>
</evidence>
<dbReference type="InterPro" id="IPR036396">
    <property type="entry name" value="Cyt_P450_sf"/>
</dbReference>
<dbReference type="GO" id="GO:0016705">
    <property type="term" value="F:oxidoreductase activity, acting on paired donors, with incorporation or reduction of molecular oxygen"/>
    <property type="evidence" value="ECO:0007669"/>
    <property type="project" value="InterPro"/>
</dbReference>
<evidence type="ECO:0000256" key="4">
    <source>
        <dbReference type="ARBA" id="ARBA00022723"/>
    </source>
</evidence>
<dbReference type="CDD" id="cd11067">
    <property type="entry name" value="CYP152"/>
    <property type="match status" value="1"/>
</dbReference>
<sequence>MFGIPSAKGFDSTLALLRNPYGFISETCRALDTDLFETRILLQETICMTGAAAAEVFYSEDKLIRAGSMPGRIQKTLLGEGGVQGLDGAAHQHRKKMFMSLMGTERIAALQGTSLHMLDKYAPDWEARNEVVLYDEVREMLTRAVCAWARVPLDEAEVATRRAQLTALFQDAGALGPKHWRARLARHRLEKWAARLIQQVRDGELQPTQESALHIIATWRDLDGELLTPRVAAVELLNVLRPTVAVSVFIVQAAHALHRHPEWRQKLKDDEGQLEPFVQEVRRLYPFFPAVAARVKSDFEWRGYRFPKGYRVLLDLYGTNTDARSWDAPQEFRPERFHDREVTPYEFIPQGGGDHHRNHRCPGEWIAISQMKAFCSFFVNAIDYEVPDQDLDLDLETGELPPMPKSRFIMRNVRPRQ</sequence>
<dbReference type="OrthoDB" id="9764248at2"/>
<keyword evidence="4 8" id="KW-0479">Metal-binding</keyword>
<comment type="caution">
    <text evidence="9">The sequence shown here is derived from an EMBL/GenBank/DDBJ whole genome shotgun (WGS) entry which is preliminary data.</text>
</comment>
<evidence type="ECO:0000256" key="2">
    <source>
        <dbReference type="ARBA" id="ARBA00010617"/>
    </source>
</evidence>
<dbReference type="InterPro" id="IPR001128">
    <property type="entry name" value="Cyt_P450"/>
</dbReference>
<dbReference type="InterPro" id="IPR002401">
    <property type="entry name" value="Cyt_P450_E_grp-I"/>
</dbReference>
<dbReference type="AlphaFoldDB" id="A0A086XVN9"/>
<reference evidence="9 10" key="1">
    <citation type="submission" date="2014-03" db="EMBL/GenBank/DDBJ databases">
        <title>Genome of Haematobacter massiliensis CCUG 47968.</title>
        <authorList>
            <person name="Wang D."/>
            <person name="Wang G."/>
        </authorList>
    </citation>
    <scope>NUCLEOTIDE SEQUENCE [LARGE SCALE GENOMIC DNA]</scope>
    <source>
        <strain evidence="9 10">CCUG 47968</strain>
    </source>
</reference>
<name>A0A086XVN9_9RHOB</name>
<dbReference type="Proteomes" id="UP000028826">
    <property type="component" value="Unassembled WGS sequence"/>
</dbReference>
<dbReference type="Pfam" id="PF00067">
    <property type="entry name" value="p450"/>
    <property type="match status" value="1"/>
</dbReference>
<dbReference type="PANTHER" id="PTHR24286">
    <property type="entry name" value="CYTOCHROME P450 26"/>
    <property type="match status" value="1"/>
</dbReference>
<dbReference type="PANTHER" id="PTHR24286:SF24">
    <property type="entry name" value="LANOSTEROL 14-ALPHA DEMETHYLASE"/>
    <property type="match status" value="1"/>
</dbReference>
<gene>
    <name evidence="9" type="ORF">CN97_04185</name>
</gene>
<organism evidence="9 10">
    <name type="scientific">Haematobacter massiliensis</name>
    <dbReference type="NCBI Taxonomy" id="195105"/>
    <lineage>
        <taxon>Bacteria</taxon>
        <taxon>Pseudomonadati</taxon>
        <taxon>Pseudomonadota</taxon>
        <taxon>Alphaproteobacteria</taxon>
        <taxon>Rhodobacterales</taxon>
        <taxon>Paracoccaceae</taxon>
        <taxon>Haematobacter</taxon>
    </lineage>
</organism>
<protein>
    <submittedName>
        <fullName evidence="9">Cytochrome P450</fullName>
    </submittedName>
</protein>
<dbReference type="GO" id="GO:0016125">
    <property type="term" value="P:sterol metabolic process"/>
    <property type="evidence" value="ECO:0007669"/>
    <property type="project" value="TreeGrafter"/>
</dbReference>
<dbReference type="SUPFAM" id="SSF48264">
    <property type="entry name" value="Cytochrome P450"/>
    <property type="match status" value="1"/>
</dbReference>
<dbReference type="GO" id="GO:0005506">
    <property type="term" value="F:iron ion binding"/>
    <property type="evidence" value="ECO:0007669"/>
    <property type="project" value="InterPro"/>
</dbReference>
<evidence type="ECO:0000313" key="10">
    <source>
        <dbReference type="Proteomes" id="UP000028826"/>
    </source>
</evidence>
<evidence type="ECO:0000313" key="9">
    <source>
        <dbReference type="EMBL" id="KFI26089.1"/>
    </source>
</evidence>
<dbReference type="Gene3D" id="1.10.630.10">
    <property type="entry name" value="Cytochrome P450"/>
    <property type="match status" value="1"/>
</dbReference>
<dbReference type="GO" id="GO:0004497">
    <property type="term" value="F:monooxygenase activity"/>
    <property type="evidence" value="ECO:0007669"/>
    <property type="project" value="UniProtKB-KW"/>
</dbReference>
<evidence type="ECO:0000256" key="6">
    <source>
        <dbReference type="ARBA" id="ARBA00023004"/>
    </source>
</evidence>
<evidence type="ECO:0000256" key="3">
    <source>
        <dbReference type="ARBA" id="ARBA00022617"/>
    </source>
</evidence>
<accession>A0A086XVN9</accession>
<evidence type="ECO:0000256" key="5">
    <source>
        <dbReference type="ARBA" id="ARBA00023002"/>
    </source>
</evidence>